<organism evidence="1 2">
    <name type="scientific">Rhodococcoides kroppenstedtii</name>
    <dbReference type="NCBI Taxonomy" id="293050"/>
    <lineage>
        <taxon>Bacteria</taxon>
        <taxon>Bacillati</taxon>
        <taxon>Actinomycetota</taxon>
        <taxon>Actinomycetes</taxon>
        <taxon>Mycobacteriales</taxon>
        <taxon>Nocardiaceae</taxon>
        <taxon>Rhodococcoides</taxon>
    </lineage>
</organism>
<gene>
    <name evidence="1" type="ORF">SAMN05444374_102397</name>
</gene>
<dbReference type="Proteomes" id="UP000182054">
    <property type="component" value="Unassembled WGS sequence"/>
</dbReference>
<dbReference type="EMBL" id="FOJN01000002">
    <property type="protein sequence ID" value="SFA43216.1"/>
    <property type="molecule type" value="Genomic_DNA"/>
</dbReference>
<sequence>MIVTGAFLADYARRADDKLDVLGAVWDWCVLPDLTHSLKAYLVVLLQRGPDDVGVPGQMRVSVSDTVSDEPVHTAVLPVSGTLDGEQQAVAFPIALRCRTTGRHVIRIAMRDGDPGFTFSLDVRTLR</sequence>
<dbReference type="RefSeq" id="WP_068365937.1">
    <property type="nucleotide sequence ID" value="NZ_FOJN01000002.1"/>
</dbReference>
<evidence type="ECO:0000313" key="1">
    <source>
        <dbReference type="EMBL" id="SFA43216.1"/>
    </source>
</evidence>
<dbReference type="OrthoDB" id="4460609at2"/>
<reference evidence="1 2" key="1">
    <citation type="submission" date="2016-10" db="EMBL/GenBank/DDBJ databases">
        <authorList>
            <person name="de Groot N.N."/>
        </authorList>
    </citation>
    <scope>NUCLEOTIDE SEQUENCE [LARGE SCALE GENOMIC DNA]</scope>
    <source>
        <strain evidence="1 2">DSM 44908</strain>
    </source>
</reference>
<accession>A0A1I0SWR5</accession>
<protein>
    <submittedName>
        <fullName evidence="1">Uncharacterized protein</fullName>
    </submittedName>
</protein>
<dbReference type="AlphaFoldDB" id="A0A1I0SWR5"/>
<proteinExistence type="predicted"/>
<dbReference type="GeneID" id="85484862"/>
<name>A0A1I0SWR5_9NOCA</name>
<evidence type="ECO:0000313" key="2">
    <source>
        <dbReference type="Proteomes" id="UP000182054"/>
    </source>
</evidence>